<reference evidence="1 2" key="1">
    <citation type="submission" date="2019-12" db="EMBL/GenBank/DDBJ databases">
        <title>Whole-genome sequencing of Allorhizobium vitis.</title>
        <authorList>
            <person name="Gan H.M."/>
            <person name="Szegedi E."/>
            <person name="Burr T."/>
            <person name="Savka M.A."/>
        </authorList>
    </citation>
    <scope>NUCLEOTIDE SEQUENCE [LARGE SCALE GENOMIC DNA]</scope>
    <source>
        <strain evidence="1 2">CG989</strain>
    </source>
</reference>
<feature type="non-terminal residue" evidence="1">
    <location>
        <position position="49"/>
    </location>
</feature>
<sequence>MQDVNRQREASTVNRLKGSAERLNDDVWTLEADRGGLRLVVHRLMGEQV</sequence>
<proteinExistence type="predicted"/>
<name>A0AAE4WAI4_AGRVI</name>
<evidence type="ECO:0000313" key="2">
    <source>
        <dbReference type="Proteomes" id="UP000436692"/>
    </source>
</evidence>
<dbReference type="Proteomes" id="UP000436692">
    <property type="component" value="Unassembled WGS sequence"/>
</dbReference>
<protein>
    <submittedName>
        <fullName evidence="1">Uncharacterized protein</fullName>
    </submittedName>
</protein>
<evidence type="ECO:0000313" key="1">
    <source>
        <dbReference type="EMBL" id="MUZ56525.1"/>
    </source>
</evidence>
<comment type="caution">
    <text evidence="1">The sequence shown here is derived from an EMBL/GenBank/DDBJ whole genome shotgun (WGS) entry which is preliminary data.</text>
</comment>
<accession>A0AAE4WAI4</accession>
<gene>
    <name evidence="1" type="ORF">GOZ95_03515</name>
</gene>
<dbReference type="AlphaFoldDB" id="A0AAE4WAI4"/>
<dbReference type="EMBL" id="WPHM01000001">
    <property type="protein sequence ID" value="MUZ56525.1"/>
    <property type="molecule type" value="Genomic_DNA"/>
</dbReference>
<organism evidence="1 2">
    <name type="scientific">Agrobacterium vitis</name>
    <name type="common">Rhizobium vitis</name>
    <dbReference type="NCBI Taxonomy" id="373"/>
    <lineage>
        <taxon>Bacteria</taxon>
        <taxon>Pseudomonadati</taxon>
        <taxon>Pseudomonadota</taxon>
        <taxon>Alphaproteobacteria</taxon>
        <taxon>Hyphomicrobiales</taxon>
        <taxon>Rhizobiaceae</taxon>
        <taxon>Rhizobium/Agrobacterium group</taxon>
        <taxon>Agrobacterium</taxon>
    </lineage>
</organism>